<feature type="region of interest" description="Disordered" evidence="1">
    <location>
        <begin position="61"/>
        <end position="84"/>
    </location>
</feature>
<gene>
    <name evidence="2" type="ORF">Daesc_000205</name>
</gene>
<comment type="caution">
    <text evidence="2">The sequence shown here is derived from an EMBL/GenBank/DDBJ whole genome shotgun (WGS) entry which is preliminary data.</text>
</comment>
<evidence type="ECO:0000313" key="3">
    <source>
        <dbReference type="Proteomes" id="UP001369815"/>
    </source>
</evidence>
<dbReference type="Proteomes" id="UP001369815">
    <property type="component" value="Unassembled WGS sequence"/>
</dbReference>
<dbReference type="AlphaFoldDB" id="A0AAX6MXN1"/>
<proteinExistence type="predicted"/>
<dbReference type="EMBL" id="JBANMG010000001">
    <property type="protein sequence ID" value="KAK6957420.1"/>
    <property type="molecule type" value="Genomic_DNA"/>
</dbReference>
<protein>
    <submittedName>
        <fullName evidence="2">Uncharacterized protein</fullName>
    </submittedName>
</protein>
<sequence length="84" mass="8555">MSLLQSFRNLSPRARIGVGLGLLAWGAIGLQLADRAEERYGFTPTDEDKAALAKILPSVTAVDGNDDNAGAGAGAGGGNSGKQR</sequence>
<feature type="compositionally biased region" description="Gly residues" evidence="1">
    <location>
        <begin position="71"/>
        <end position="84"/>
    </location>
</feature>
<name>A0AAX6MXN1_9PEZI</name>
<evidence type="ECO:0000313" key="2">
    <source>
        <dbReference type="EMBL" id="KAK6957420.1"/>
    </source>
</evidence>
<evidence type="ECO:0000256" key="1">
    <source>
        <dbReference type="SAM" id="MobiDB-lite"/>
    </source>
</evidence>
<organism evidence="2 3">
    <name type="scientific">Daldinia eschscholtzii</name>
    <dbReference type="NCBI Taxonomy" id="292717"/>
    <lineage>
        <taxon>Eukaryota</taxon>
        <taxon>Fungi</taxon>
        <taxon>Dikarya</taxon>
        <taxon>Ascomycota</taxon>
        <taxon>Pezizomycotina</taxon>
        <taxon>Sordariomycetes</taxon>
        <taxon>Xylariomycetidae</taxon>
        <taxon>Xylariales</taxon>
        <taxon>Hypoxylaceae</taxon>
        <taxon>Daldinia</taxon>
    </lineage>
</organism>
<keyword evidence="3" id="KW-1185">Reference proteome</keyword>
<reference evidence="2 3" key="1">
    <citation type="journal article" date="2024" name="Front Chem Biol">
        <title>Unveiling the potential of Daldinia eschscholtzii MFLUCC 19-0629 through bioactivity and bioinformatics studies for enhanced sustainable agriculture production.</title>
        <authorList>
            <person name="Brooks S."/>
            <person name="Weaver J.A."/>
            <person name="Klomchit A."/>
            <person name="Alharthi S.A."/>
            <person name="Onlamun T."/>
            <person name="Nurani R."/>
            <person name="Vong T.K."/>
            <person name="Alberti F."/>
            <person name="Greco C."/>
        </authorList>
    </citation>
    <scope>NUCLEOTIDE SEQUENCE [LARGE SCALE GENOMIC DNA]</scope>
    <source>
        <strain evidence="2">MFLUCC 19-0629</strain>
    </source>
</reference>
<accession>A0AAX6MXN1</accession>